<reference evidence="8 9" key="1">
    <citation type="submission" date="2017-05" db="EMBL/GenBank/DDBJ databases">
        <title>Butyricicoccus porcorum sp. nov. a butyrate-producing bacterium from the swine intestinal tract.</title>
        <authorList>
            <person name="Trachsel J."/>
            <person name="Humphrey S."/>
            <person name="Allen H.K."/>
        </authorList>
    </citation>
    <scope>NUCLEOTIDE SEQUENCE [LARGE SCALE GENOMIC DNA]</scope>
    <source>
        <strain evidence="8">BB10</strain>
    </source>
</reference>
<comment type="subunit">
    <text evidence="7">Homodimer.</text>
</comment>
<dbReference type="PIRSF" id="PIRSF004505">
    <property type="entry name" value="MT_bac"/>
    <property type="match status" value="1"/>
</dbReference>
<dbReference type="EMBL" id="NHOC01000005">
    <property type="protein sequence ID" value="OUM20607.1"/>
    <property type="molecule type" value="Genomic_DNA"/>
</dbReference>
<comment type="similarity">
    <text evidence="6 7">Belongs to the RNA methyltransferase RlmH family.</text>
</comment>
<feature type="binding site" evidence="7">
    <location>
        <position position="109"/>
    </location>
    <ligand>
        <name>S-adenosyl-L-methionine</name>
        <dbReference type="ChEBI" id="CHEBI:59789"/>
    </ligand>
</feature>
<keyword evidence="9" id="KW-1185">Reference proteome</keyword>
<dbReference type="Pfam" id="PF02590">
    <property type="entry name" value="SPOUT_MTase"/>
    <property type="match status" value="1"/>
</dbReference>
<evidence type="ECO:0000256" key="3">
    <source>
        <dbReference type="ARBA" id="ARBA00022603"/>
    </source>
</evidence>
<keyword evidence="2 7" id="KW-0698">rRNA processing</keyword>
<dbReference type="InterPro" id="IPR029026">
    <property type="entry name" value="tRNA_m1G_MTases_N"/>
</dbReference>
<comment type="subcellular location">
    <subcellularLocation>
        <location evidence="7">Cytoplasm</location>
    </subcellularLocation>
</comment>
<comment type="function">
    <text evidence="7">Specifically methylates the pseudouridine at position 1915 (m3Psi1915) in 23S rRNA.</text>
</comment>
<evidence type="ECO:0000256" key="5">
    <source>
        <dbReference type="ARBA" id="ARBA00022691"/>
    </source>
</evidence>
<comment type="catalytic activity">
    <reaction evidence="7">
        <text>pseudouridine(1915) in 23S rRNA + S-adenosyl-L-methionine = N(3)-methylpseudouridine(1915) in 23S rRNA + S-adenosyl-L-homocysteine + H(+)</text>
        <dbReference type="Rhea" id="RHEA:42752"/>
        <dbReference type="Rhea" id="RHEA-COMP:10221"/>
        <dbReference type="Rhea" id="RHEA-COMP:10222"/>
        <dbReference type="ChEBI" id="CHEBI:15378"/>
        <dbReference type="ChEBI" id="CHEBI:57856"/>
        <dbReference type="ChEBI" id="CHEBI:59789"/>
        <dbReference type="ChEBI" id="CHEBI:65314"/>
        <dbReference type="ChEBI" id="CHEBI:74486"/>
        <dbReference type="EC" id="2.1.1.177"/>
    </reaction>
</comment>
<dbReference type="RefSeq" id="WP_087019190.1">
    <property type="nucleotide sequence ID" value="NZ_CP178353.1"/>
</dbReference>
<feature type="binding site" evidence="7">
    <location>
        <begin position="128"/>
        <end position="133"/>
    </location>
    <ligand>
        <name>S-adenosyl-L-methionine</name>
        <dbReference type="ChEBI" id="CHEBI:59789"/>
    </ligand>
</feature>
<evidence type="ECO:0000256" key="1">
    <source>
        <dbReference type="ARBA" id="ARBA00022490"/>
    </source>
</evidence>
<organism evidence="8 9">
    <name type="scientific">Butyricicoccus porcorum</name>
    <dbReference type="NCBI Taxonomy" id="1945634"/>
    <lineage>
        <taxon>Bacteria</taxon>
        <taxon>Bacillati</taxon>
        <taxon>Bacillota</taxon>
        <taxon>Clostridia</taxon>
        <taxon>Eubacteriales</taxon>
        <taxon>Butyricicoccaceae</taxon>
        <taxon>Butyricicoccus</taxon>
    </lineage>
</organism>
<dbReference type="GO" id="GO:0005737">
    <property type="term" value="C:cytoplasm"/>
    <property type="evidence" value="ECO:0007669"/>
    <property type="project" value="UniProtKB-SubCell"/>
</dbReference>
<dbReference type="NCBIfam" id="NF000985">
    <property type="entry name" value="PRK00103.1-3"/>
    <property type="match status" value="1"/>
</dbReference>
<comment type="caution">
    <text evidence="7">Lacks conserved residue(s) required for the propagation of feature annotation.</text>
</comment>
<evidence type="ECO:0000313" key="9">
    <source>
        <dbReference type="Proteomes" id="UP000194903"/>
    </source>
</evidence>
<evidence type="ECO:0000313" key="8">
    <source>
        <dbReference type="EMBL" id="OUM20607.1"/>
    </source>
</evidence>
<keyword evidence="1 7" id="KW-0963">Cytoplasm</keyword>
<dbReference type="PANTHER" id="PTHR33603">
    <property type="entry name" value="METHYLTRANSFERASE"/>
    <property type="match status" value="1"/>
</dbReference>
<proteinExistence type="inferred from homology"/>
<comment type="caution">
    <text evidence="8">The sequence shown here is derived from an EMBL/GenBank/DDBJ whole genome shotgun (WGS) entry which is preliminary data.</text>
</comment>
<dbReference type="InterPro" id="IPR029028">
    <property type="entry name" value="Alpha/beta_knot_MTases"/>
</dbReference>
<gene>
    <name evidence="7" type="primary">rlmH</name>
    <name evidence="8" type="ORF">CBW42_07195</name>
</gene>
<dbReference type="Proteomes" id="UP000194903">
    <property type="component" value="Unassembled WGS sequence"/>
</dbReference>
<dbReference type="EC" id="2.1.1.177" evidence="7"/>
<protein>
    <recommendedName>
        <fullName evidence="7">Ribosomal RNA large subunit methyltransferase H</fullName>
        <ecNumber evidence="7">2.1.1.177</ecNumber>
    </recommendedName>
    <alternativeName>
        <fullName evidence="7">23S rRNA (pseudouridine1915-N3)-methyltransferase</fullName>
    </alternativeName>
    <alternativeName>
        <fullName evidence="7">23S rRNA m3Psi1915 methyltransferase</fullName>
    </alternativeName>
    <alternativeName>
        <fullName evidence="7">rRNA (pseudouridine-N3-)-methyltransferase RlmH</fullName>
    </alternativeName>
</protein>
<evidence type="ECO:0000256" key="2">
    <source>
        <dbReference type="ARBA" id="ARBA00022552"/>
    </source>
</evidence>
<dbReference type="Gene3D" id="3.40.1280.10">
    <property type="match status" value="1"/>
</dbReference>
<keyword evidence="3 7" id="KW-0489">Methyltransferase</keyword>
<accession>A0A252F4A4</accession>
<dbReference type="AlphaFoldDB" id="A0A252F4A4"/>
<evidence type="ECO:0000256" key="6">
    <source>
        <dbReference type="ARBA" id="ARBA00038303"/>
    </source>
</evidence>
<dbReference type="HAMAP" id="MF_00658">
    <property type="entry name" value="23SrRNA_methyltr_H"/>
    <property type="match status" value="1"/>
</dbReference>
<dbReference type="OrthoDB" id="9806643at2"/>
<dbReference type="GO" id="GO:0070038">
    <property type="term" value="F:rRNA (pseudouridine-N3-)-methyltransferase activity"/>
    <property type="evidence" value="ECO:0007669"/>
    <property type="project" value="UniProtKB-UniRule"/>
</dbReference>
<dbReference type="PANTHER" id="PTHR33603:SF1">
    <property type="entry name" value="RIBOSOMAL RNA LARGE SUBUNIT METHYLTRANSFERASE H"/>
    <property type="match status" value="1"/>
</dbReference>
<keyword evidence="5 7" id="KW-0949">S-adenosyl-L-methionine</keyword>
<dbReference type="SUPFAM" id="SSF75217">
    <property type="entry name" value="alpha/beta knot"/>
    <property type="match status" value="1"/>
</dbReference>
<sequence length="160" mass="17707">MLSVRLICVGKLKEKFYREACAEYEKRLKGYCRLEIIELAEQRLPERPSQAQIDVALTKEADAIRAKIPQGSTVIAMCIEGGELSSEQFAQKLSGWMGSGTSHISVLIGGSCGLDEALKRAAQLRLSMSPMTFPHHLARVMVLEQLYRALNIAAGGKYHK</sequence>
<name>A0A252F4A4_9FIRM</name>
<evidence type="ECO:0000256" key="4">
    <source>
        <dbReference type="ARBA" id="ARBA00022679"/>
    </source>
</evidence>
<keyword evidence="4 7" id="KW-0808">Transferase</keyword>
<dbReference type="InterPro" id="IPR003742">
    <property type="entry name" value="RlmH-like"/>
</dbReference>
<dbReference type="CDD" id="cd18081">
    <property type="entry name" value="RlmH-like"/>
    <property type="match status" value="1"/>
</dbReference>
<evidence type="ECO:0000256" key="7">
    <source>
        <dbReference type="HAMAP-Rule" id="MF_00658"/>
    </source>
</evidence>